<protein>
    <recommendedName>
        <fullName evidence="3">Nucleoside phosphorylase domain-containing protein</fullName>
    </recommendedName>
</protein>
<evidence type="ECO:0008006" key="3">
    <source>
        <dbReference type="Google" id="ProtNLM"/>
    </source>
</evidence>
<dbReference type="RefSeq" id="WP_068146315.1">
    <property type="nucleotide sequence ID" value="NZ_JBHSCR010000017.1"/>
</dbReference>
<organism evidence="1 2">
    <name type="scientific">Kordiimonas lipolytica</name>
    <dbReference type="NCBI Taxonomy" id="1662421"/>
    <lineage>
        <taxon>Bacteria</taxon>
        <taxon>Pseudomonadati</taxon>
        <taxon>Pseudomonadota</taxon>
        <taxon>Alphaproteobacteria</taxon>
        <taxon>Kordiimonadales</taxon>
        <taxon>Kordiimonadaceae</taxon>
        <taxon>Kordiimonas</taxon>
    </lineage>
</organism>
<dbReference type="Gene3D" id="3.40.50.1580">
    <property type="entry name" value="Nucleoside phosphorylase domain"/>
    <property type="match status" value="1"/>
</dbReference>
<dbReference type="InterPro" id="IPR035994">
    <property type="entry name" value="Nucleoside_phosphorylase_sf"/>
</dbReference>
<keyword evidence="2" id="KW-1185">Reference proteome</keyword>
<proteinExistence type="predicted"/>
<dbReference type="Proteomes" id="UP001595776">
    <property type="component" value="Unassembled WGS sequence"/>
</dbReference>
<evidence type="ECO:0000313" key="1">
    <source>
        <dbReference type="EMBL" id="MFC4349370.1"/>
    </source>
</evidence>
<reference evidence="2" key="1">
    <citation type="journal article" date="2019" name="Int. J. Syst. Evol. Microbiol.">
        <title>The Global Catalogue of Microorganisms (GCM) 10K type strain sequencing project: providing services to taxonomists for standard genome sequencing and annotation.</title>
        <authorList>
            <consortium name="The Broad Institute Genomics Platform"/>
            <consortium name="The Broad Institute Genome Sequencing Center for Infectious Disease"/>
            <person name="Wu L."/>
            <person name="Ma J."/>
        </authorList>
    </citation>
    <scope>NUCLEOTIDE SEQUENCE [LARGE SCALE GENOMIC DNA]</scope>
    <source>
        <strain evidence="2">CGMCC 1.15304</strain>
    </source>
</reference>
<comment type="caution">
    <text evidence="1">The sequence shown here is derived from an EMBL/GenBank/DDBJ whole genome shotgun (WGS) entry which is preliminary data.</text>
</comment>
<dbReference type="SUPFAM" id="SSF53167">
    <property type="entry name" value="Purine and uridine phosphorylases"/>
    <property type="match status" value="1"/>
</dbReference>
<name>A0ABV8UDY8_9PROT</name>
<sequence length="350" mass="38429">MDTNRHSKTGSEPTLNLPDLPAVPWSKFGGEAPKLLASEAGTLPSADVVVITWAEAEWAAMQQVFVESGTAMPYSARNTSKWDDWYRYDWDMPSGTWPQYWDYWGEYRLVEVRGKKVLLFKSNTHLDWPGQSYLEQMTSQLLSATGASLLLSIGTAGGAELEDHEGTVRVVTSGQIYDPKYPTDPSKWATYYCDWSANDSFIGKADFTDSLFPIPTTKSDLESLAGAFEGGKYSLGELDANGLCFGDDKVKVYDMTPDKQSLVTTATFVVATNATDSPFKDKACVEMDDAILGKVCFEKGAKFGFVRNVSDPVQNAALPVSVQGDWGGVIYRTYGLYTSYNGALVAWAAI</sequence>
<gene>
    <name evidence="1" type="ORF">ACFO5Q_16075</name>
</gene>
<evidence type="ECO:0000313" key="2">
    <source>
        <dbReference type="Proteomes" id="UP001595776"/>
    </source>
</evidence>
<dbReference type="EMBL" id="JBHSCR010000017">
    <property type="protein sequence ID" value="MFC4349370.1"/>
    <property type="molecule type" value="Genomic_DNA"/>
</dbReference>
<accession>A0ABV8UDY8</accession>